<dbReference type="InterPro" id="IPR017998">
    <property type="entry name" value="Chaperone_TCP-1"/>
</dbReference>
<dbReference type="InterPro" id="IPR027409">
    <property type="entry name" value="GroEL-like_apical_dom_sf"/>
</dbReference>
<evidence type="ECO:0000256" key="1">
    <source>
        <dbReference type="ARBA" id="ARBA00004496"/>
    </source>
</evidence>
<dbReference type="InterPro" id="IPR027413">
    <property type="entry name" value="GROEL-like_equatorial_sf"/>
</dbReference>
<dbReference type="InterPro" id="IPR012721">
    <property type="entry name" value="Chap_CCT_theta"/>
</dbReference>
<dbReference type="GO" id="GO:0051082">
    <property type="term" value="F:unfolded protein binding"/>
    <property type="evidence" value="ECO:0007669"/>
    <property type="project" value="InterPro"/>
</dbReference>
<keyword evidence="6 8" id="KW-0143">Chaperone</keyword>
<name>A0AAD6CV34_9EURO</name>
<dbReference type="PANTHER" id="PTHR11353">
    <property type="entry name" value="CHAPERONIN"/>
    <property type="match status" value="1"/>
</dbReference>
<evidence type="ECO:0000313" key="9">
    <source>
        <dbReference type="EMBL" id="KAJ5540729.1"/>
    </source>
</evidence>
<evidence type="ECO:0000256" key="7">
    <source>
        <dbReference type="ARBA" id="ARBA00029602"/>
    </source>
</evidence>
<keyword evidence="10" id="KW-1185">Reference proteome</keyword>
<dbReference type="Gene3D" id="3.50.7.10">
    <property type="entry name" value="GroEL"/>
    <property type="match status" value="1"/>
</dbReference>
<protein>
    <recommendedName>
        <fullName evidence="7">CCT-theta</fullName>
    </recommendedName>
</protein>
<dbReference type="AlphaFoldDB" id="A0AAD6CV34"/>
<keyword evidence="4 8" id="KW-0547">Nucleotide-binding</keyword>
<sequence length="550" mass="59571">MSLSIPGPSQAGLFKAGYQSHDAEDGAVIRNIEACQAISQTVQTSLGPYGRNKIVINHLQKMILTSDAATILRELDVVHPAAKLLVMASQQQDSEMGDGTNLVIVLAGELLKKAEELIRLGLKTSDIVSGYEKAQNYALKVLEDLEVDRLQDMRSASELSKALRTVVASKQSGTEDILAGLVAEAVLAVLPKNPTNFNVDNVRVVKIMGGSLEQSKVVKGMVFGREPDGVVKSAKRAKVGVFSCPIDVSQTETKGTVLLKNAQEMMDYTKGEEERLETAIKELYDSGLRVVVAGSTVGELALHYLNRFNILVIKILSKFELRRLCRVMGQVDVIETIEIGGDRVTVFRQEDANAVTRTSTIVLRGATQNHLEDVERAIDDGVNVVKAITKDPRLVPGAGATEIQLVERISNFADKTPGLPQHAIRKYAEAFEVIPRTLAESAGLDATEVLSRLYTAHHRTTPATEEEEGSSSEEEEPYWTTGVDLEIGGDSDGTLDSVDEGILDLLASKSWAIRLASEAARTVLSVDQIIVARQAGGPKPPGPNPNWDED</sequence>
<evidence type="ECO:0000256" key="8">
    <source>
        <dbReference type="RuleBase" id="RU004187"/>
    </source>
</evidence>
<dbReference type="Gene3D" id="3.30.260.10">
    <property type="entry name" value="TCP-1-like chaperonin intermediate domain"/>
    <property type="match status" value="1"/>
</dbReference>
<comment type="caution">
    <text evidence="9">The sequence shown here is derived from an EMBL/GenBank/DDBJ whole genome shotgun (WGS) entry which is preliminary data.</text>
</comment>
<dbReference type="GO" id="GO:0016887">
    <property type="term" value="F:ATP hydrolysis activity"/>
    <property type="evidence" value="ECO:0007669"/>
    <property type="project" value="InterPro"/>
</dbReference>
<evidence type="ECO:0000256" key="6">
    <source>
        <dbReference type="ARBA" id="ARBA00023186"/>
    </source>
</evidence>
<dbReference type="GO" id="GO:0140662">
    <property type="term" value="F:ATP-dependent protein folding chaperone"/>
    <property type="evidence" value="ECO:0007669"/>
    <property type="project" value="InterPro"/>
</dbReference>
<dbReference type="FunFam" id="3.50.7.10:FF:000008">
    <property type="entry name" value="T-complex protein 1 subunit theta"/>
    <property type="match status" value="1"/>
</dbReference>
<proteinExistence type="inferred from homology"/>
<dbReference type="GO" id="GO:0005524">
    <property type="term" value="F:ATP binding"/>
    <property type="evidence" value="ECO:0007669"/>
    <property type="project" value="UniProtKB-KW"/>
</dbReference>
<evidence type="ECO:0000256" key="2">
    <source>
        <dbReference type="ARBA" id="ARBA00008020"/>
    </source>
</evidence>
<dbReference type="EMBL" id="JAQIZZ010000005">
    <property type="protein sequence ID" value="KAJ5540729.1"/>
    <property type="molecule type" value="Genomic_DNA"/>
</dbReference>
<dbReference type="Pfam" id="PF00118">
    <property type="entry name" value="Cpn60_TCP1"/>
    <property type="match status" value="1"/>
</dbReference>
<dbReference type="InterPro" id="IPR027410">
    <property type="entry name" value="TCP-1-like_intermed_sf"/>
</dbReference>
<dbReference type="SUPFAM" id="SSF54849">
    <property type="entry name" value="GroEL-intermediate domain like"/>
    <property type="match status" value="1"/>
</dbReference>
<gene>
    <name evidence="9" type="ORF">N7494_005805</name>
</gene>
<dbReference type="Gene3D" id="1.10.560.10">
    <property type="entry name" value="GroEL-like equatorial domain"/>
    <property type="match status" value="1"/>
</dbReference>
<comment type="subcellular location">
    <subcellularLocation>
        <location evidence="1">Cytoplasm</location>
    </subcellularLocation>
</comment>
<reference evidence="9 10" key="1">
    <citation type="journal article" date="2023" name="IMA Fungus">
        <title>Comparative genomic study of the Penicillium genus elucidates a diverse pangenome and 15 lateral gene transfer events.</title>
        <authorList>
            <person name="Petersen C."/>
            <person name="Sorensen T."/>
            <person name="Nielsen M.R."/>
            <person name="Sondergaard T.E."/>
            <person name="Sorensen J.L."/>
            <person name="Fitzpatrick D.A."/>
            <person name="Frisvad J.C."/>
            <person name="Nielsen K.L."/>
        </authorList>
    </citation>
    <scope>NUCLEOTIDE SEQUENCE [LARGE SCALE GENOMIC DNA]</scope>
    <source>
        <strain evidence="9 10">IBT 35679</strain>
    </source>
</reference>
<dbReference type="SUPFAM" id="SSF52029">
    <property type="entry name" value="GroEL apical domain-like"/>
    <property type="match status" value="1"/>
</dbReference>
<dbReference type="GO" id="GO:0005832">
    <property type="term" value="C:chaperonin-containing T-complex"/>
    <property type="evidence" value="ECO:0007669"/>
    <property type="project" value="UniProtKB-ARBA"/>
</dbReference>
<dbReference type="InterPro" id="IPR002194">
    <property type="entry name" value="Chaperonin_TCP-1_CS"/>
</dbReference>
<dbReference type="InterPro" id="IPR002423">
    <property type="entry name" value="Cpn60/GroEL/TCP-1"/>
</dbReference>
<evidence type="ECO:0000256" key="5">
    <source>
        <dbReference type="ARBA" id="ARBA00022840"/>
    </source>
</evidence>
<dbReference type="PROSITE" id="PS00995">
    <property type="entry name" value="TCP1_3"/>
    <property type="match status" value="1"/>
</dbReference>
<dbReference type="PRINTS" id="PR00304">
    <property type="entry name" value="TCOMPLEXTCP1"/>
</dbReference>
<comment type="similarity">
    <text evidence="2 8">Belongs to the TCP-1 chaperonin family.</text>
</comment>
<dbReference type="Proteomes" id="UP001220324">
    <property type="component" value="Unassembled WGS sequence"/>
</dbReference>
<keyword evidence="5 8" id="KW-0067">ATP-binding</keyword>
<evidence type="ECO:0000313" key="10">
    <source>
        <dbReference type="Proteomes" id="UP001220324"/>
    </source>
</evidence>
<evidence type="ECO:0000256" key="4">
    <source>
        <dbReference type="ARBA" id="ARBA00022741"/>
    </source>
</evidence>
<dbReference type="NCBIfam" id="TIGR02346">
    <property type="entry name" value="chap_CCT_theta"/>
    <property type="match status" value="1"/>
</dbReference>
<dbReference type="SUPFAM" id="SSF48592">
    <property type="entry name" value="GroEL equatorial domain-like"/>
    <property type="match status" value="1"/>
</dbReference>
<organism evidence="9 10">
    <name type="scientific">Penicillium frequentans</name>
    <dbReference type="NCBI Taxonomy" id="3151616"/>
    <lineage>
        <taxon>Eukaryota</taxon>
        <taxon>Fungi</taxon>
        <taxon>Dikarya</taxon>
        <taxon>Ascomycota</taxon>
        <taxon>Pezizomycotina</taxon>
        <taxon>Eurotiomycetes</taxon>
        <taxon>Eurotiomycetidae</taxon>
        <taxon>Eurotiales</taxon>
        <taxon>Aspergillaceae</taxon>
        <taxon>Penicillium</taxon>
    </lineage>
</organism>
<dbReference type="CDD" id="cd03341">
    <property type="entry name" value="TCP1_theta"/>
    <property type="match status" value="1"/>
</dbReference>
<accession>A0AAD6CV34</accession>
<evidence type="ECO:0000256" key="3">
    <source>
        <dbReference type="ARBA" id="ARBA00022490"/>
    </source>
</evidence>
<keyword evidence="3" id="KW-0963">Cytoplasm</keyword>